<reference evidence="5" key="1">
    <citation type="submission" date="2025-08" db="UniProtKB">
        <authorList>
            <consortium name="RefSeq"/>
        </authorList>
    </citation>
    <scope>IDENTIFICATION</scope>
    <source>
        <tissue evidence="5">Testes</tissue>
    </source>
</reference>
<name>A0ABM0LVR8_SACKO</name>
<sequence>KRLDELREEKRQVDAIREEKRAAKEVAEAPEKEAKDKHKESWEKIKEQIKEEKQREEASFAFNELDINDDKLVSTDELQSHLEFDADNNGEVSHEEAVVSYKRLL</sequence>
<evidence type="ECO:0000256" key="1">
    <source>
        <dbReference type="ARBA" id="ARBA00022837"/>
    </source>
</evidence>
<dbReference type="InterPro" id="IPR011992">
    <property type="entry name" value="EF-hand-dom_pair"/>
</dbReference>
<dbReference type="InterPro" id="IPR018247">
    <property type="entry name" value="EF_Hand_1_Ca_BS"/>
</dbReference>
<evidence type="ECO:0000313" key="4">
    <source>
        <dbReference type="Proteomes" id="UP000694865"/>
    </source>
</evidence>
<dbReference type="SUPFAM" id="SSF47473">
    <property type="entry name" value="EF-hand"/>
    <property type="match status" value="1"/>
</dbReference>
<proteinExistence type="predicted"/>
<evidence type="ECO:0000256" key="2">
    <source>
        <dbReference type="SAM" id="MobiDB-lite"/>
    </source>
</evidence>
<gene>
    <name evidence="5" type="primary">LOC102802563</name>
</gene>
<feature type="non-terminal residue" evidence="5">
    <location>
        <position position="1"/>
    </location>
</feature>
<accession>A0ABM0LVR8</accession>
<dbReference type="PROSITE" id="PS50222">
    <property type="entry name" value="EF_HAND_2"/>
    <property type="match status" value="1"/>
</dbReference>
<evidence type="ECO:0000259" key="3">
    <source>
        <dbReference type="PROSITE" id="PS50222"/>
    </source>
</evidence>
<dbReference type="Gene3D" id="1.10.238.10">
    <property type="entry name" value="EF-hand"/>
    <property type="match status" value="1"/>
</dbReference>
<keyword evidence="4" id="KW-1185">Reference proteome</keyword>
<dbReference type="PROSITE" id="PS00018">
    <property type="entry name" value="EF_HAND_1"/>
    <property type="match status" value="1"/>
</dbReference>
<feature type="domain" description="EF-hand" evidence="3">
    <location>
        <begin position="53"/>
        <end position="88"/>
    </location>
</feature>
<dbReference type="GeneID" id="102802563"/>
<feature type="region of interest" description="Disordered" evidence="2">
    <location>
        <begin position="21"/>
        <end position="40"/>
    </location>
</feature>
<dbReference type="Proteomes" id="UP000694865">
    <property type="component" value="Unplaced"/>
</dbReference>
<organism evidence="4 5">
    <name type="scientific">Saccoglossus kowalevskii</name>
    <name type="common">Acorn worm</name>
    <dbReference type="NCBI Taxonomy" id="10224"/>
    <lineage>
        <taxon>Eukaryota</taxon>
        <taxon>Metazoa</taxon>
        <taxon>Hemichordata</taxon>
        <taxon>Enteropneusta</taxon>
        <taxon>Harrimaniidae</taxon>
        <taxon>Saccoglossus</taxon>
    </lineage>
</organism>
<evidence type="ECO:0000313" key="5">
    <source>
        <dbReference type="RefSeq" id="XP_006811859.1"/>
    </source>
</evidence>
<dbReference type="InterPro" id="IPR002048">
    <property type="entry name" value="EF_hand_dom"/>
</dbReference>
<protein>
    <submittedName>
        <fullName evidence="5">Glucosidase 2 subunit beta-like</fullName>
    </submittedName>
</protein>
<dbReference type="RefSeq" id="XP_006811859.1">
    <property type="nucleotide sequence ID" value="XM_006811796.1"/>
</dbReference>
<keyword evidence="1" id="KW-0106">Calcium</keyword>